<protein>
    <submittedName>
        <fullName evidence="1">Uncharacterized protein</fullName>
    </submittedName>
</protein>
<keyword evidence="2" id="KW-1185">Reference proteome</keyword>
<reference evidence="1 2" key="1">
    <citation type="submission" date="2016-11" db="EMBL/GenBank/DDBJ databases">
        <title>Paenibacillus species isolates.</title>
        <authorList>
            <person name="Beno S.M."/>
        </authorList>
    </citation>
    <scope>NUCLEOTIDE SEQUENCE [LARGE SCALE GENOMIC DNA]</scope>
    <source>
        <strain evidence="1 2">FSL R5-0378</strain>
    </source>
</reference>
<dbReference type="AlphaFoldDB" id="A0A1R1F380"/>
<organism evidence="1 2">
    <name type="scientific">Paenibacillus rhizosphaerae</name>
    <dbReference type="NCBI Taxonomy" id="297318"/>
    <lineage>
        <taxon>Bacteria</taxon>
        <taxon>Bacillati</taxon>
        <taxon>Bacillota</taxon>
        <taxon>Bacilli</taxon>
        <taxon>Bacillales</taxon>
        <taxon>Paenibacillaceae</taxon>
        <taxon>Paenibacillus</taxon>
    </lineage>
</organism>
<dbReference type="Proteomes" id="UP000187172">
    <property type="component" value="Unassembled WGS sequence"/>
</dbReference>
<dbReference type="EMBL" id="MRTP01000001">
    <property type="protein sequence ID" value="OMF58579.1"/>
    <property type="molecule type" value="Genomic_DNA"/>
</dbReference>
<evidence type="ECO:0000313" key="2">
    <source>
        <dbReference type="Proteomes" id="UP000187172"/>
    </source>
</evidence>
<accession>A0A1R1F380</accession>
<evidence type="ECO:0000313" key="1">
    <source>
        <dbReference type="EMBL" id="OMF58579.1"/>
    </source>
</evidence>
<name>A0A1R1F380_9BACL</name>
<comment type="caution">
    <text evidence="1">The sequence shown here is derived from an EMBL/GenBank/DDBJ whole genome shotgun (WGS) entry which is preliminary data.</text>
</comment>
<proteinExistence type="predicted"/>
<dbReference type="RefSeq" id="WP_076168395.1">
    <property type="nucleotide sequence ID" value="NZ_MRTP01000001.1"/>
</dbReference>
<gene>
    <name evidence="1" type="ORF">BK138_08715</name>
</gene>
<sequence>MRTENQVKSKMNELLMQKKSLLSRIESAEPDTPVHASLSAQLLRIEDMLTMLEWVLNEPTGSYHM</sequence>